<evidence type="ECO:0008006" key="3">
    <source>
        <dbReference type="Google" id="ProtNLM"/>
    </source>
</evidence>
<evidence type="ECO:0000256" key="1">
    <source>
        <dbReference type="SAM" id="MobiDB-lite"/>
    </source>
</evidence>
<evidence type="ECO:0000313" key="2">
    <source>
        <dbReference type="EMBL" id="QNO44881.1"/>
    </source>
</evidence>
<dbReference type="EMBL" id="MT631034">
    <property type="protein sequence ID" value="QNO44881.1"/>
    <property type="molecule type" value="Genomic_DNA"/>
</dbReference>
<dbReference type="PANTHER" id="PTHR39162">
    <property type="entry name" value="GLL3345 PROTEIN"/>
    <property type="match status" value="1"/>
</dbReference>
<gene>
    <name evidence="2" type="ORF">FLDMJCPK_00002</name>
</gene>
<dbReference type="PIRSF" id="PIRSF021377">
    <property type="entry name" value="YtfJ"/>
    <property type="match status" value="1"/>
</dbReference>
<dbReference type="PANTHER" id="PTHR39162:SF1">
    <property type="entry name" value="SPORULATION PROTEIN YTFJ"/>
    <property type="match status" value="1"/>
</dbReference>
<organism evidence="2">
    <name type="scientific">Candidatus Methanogaster sp. ANME-2c ERB4</name>
    <dbReference type="NCBI Taxonomy" id="2759911"/>
    <lineage>
        <taxon>Archaea</taxon>
        <taxon>Methanobacteriati</taxon>
        <taxon>Methanobacteriota</taxon>
        <taxon>Stenosarchaea group</taxon>
        <taxon>Methanomicrobia</taxon>
        <taxon>Methanosarcinales</taxon>
        <taxon>ANME-2 cluster</taxon>
        <taxon>Candidatus Methanogasteraceae</taxon>
        <taxon>Candidatus Methanogaster</taxon>
    </lineage>
</organism>
<dbReference type="InterPro" id="IPR014229">
    <property type="entry name" value="Spore_YtfJ"/>
</dbReference>
<protein>
    <recommendedName>
        <fullName evidence="3">Sporulation protein YtfJ</fullName>
    </recommendedName>
</protein>
<accession>A0A7G9YA47</accession>
<feature type="region of interest" description="Disordered" evidence="1">
    <location>
        <begin position="110"/>
        <end position="135"/>
    </location>
</feature>
<sequence>MGVEELMQEVVEQLEKLVTTKTIVGETITVAGKTVIPISKVSFGFGSAGGEGKCGEEGGFGGGGGGGAKIEPVAFLVVSEDEVKLFPATGKGIDIGKIVEAVPEVVDKLKSLRGKRGKETETTTEKEPEKSADED</sequence>
<dbReference type="AlphaFoldDB" id="A0A7G9YA47"/>
<dbReference type="Pfam" id="PF09579">
    <property type="entry name" value="Spore_YtfJ"/>
    <property type="match status" value="1"/>
</dbReference>
<feature type="compositionally biased region" description="Basic and acidic residues" evidence="1">
    <location>
        <begin position="117"/>
        <end position="135"/>
    </location>
</feature>
<reference evidence="2" key="1">
    <citation type="submission" date="2020-06" db="EMBL/GenBank/DDBJ databases">
        <title>Unique genomic features of the anaerobic methanotrophic archaea.</title>
        <authorList>
            <person name="Chadwick G.L."/>
            <person name="Skennerton C.T."/>
            <person name="Laso-Perez R."/>
            <person name="Leu A.O."/>
            <person name="Speth D.R."/>
            <person name="Yu H."/>
            <person name="Morgan-Lang C."/>
            <person name="Hatzenpichler R."/>
            <person name="Goudeau D."/>
            <person name="Malmstrom R."/>
            <person name="Brazelton W.J."/>
            <person name="Woyke T."/>
            <person name="Hallam S.J."/>
            <person name="Tyson G.W."/>
            <person name="Wegener G."/>
            <person name="Boetius A."/>
            <person name="Orphan V."/>
        </authorList>
    </citation>
    <scope>NUCLEOTIDE SEQUENCE</scope>
</reference>
<proteinExistence type="predicted"/>
<name>A0A7G9YA47_9EURY</name>